<proteinExistence type="predicted"/>
<protein>
    <recommendedName>
        <fullName evidence="1">ACT domain-containing protein</fullName>
    </recommendedName>
</protein>
<dbReference type="InterPro" id="IPR045739">
    <property type="entry name" value="ACT_dom_pair"/>
</dbReference>
<dbReference type="Pfam" id="PF19571">
    <property type="entry name" value="ACT_8"/>
    <property type="match status" value="1"/>
</dbReference>
<accession>A0A2N5ZLJ6</accession>
<dbReference type="InterPro" id="IPR002912">
    <property type="entry name" value="ACT_dom"/>
</dbReference>
<gene>
    <name evidence="2" type="ORF">C0601_01765</name>
</gene>
<evidence type="ECO:0000259" key="1">
    <source>
        <dbReference type="PROSITE" id="PS51671"/>
    </source>
</evidence>
<sequence>MLIKQLVVEATNKPGELYKIVRTLSDNNIDIKALISNAETEAGVIIAKVKLIVLNNEMAVSTLQAEGFKAYLEDVVIVDVSDTPGAFTPILSAIRKSETNIEYVYTFL</sequence>
<dbReference type="Proteomes" id="UP000234857">
    <property type="component" value="Unassembled WGS sequence"/>
</dbReference>
<evidence type="ECO:0000313" key="2">
    <source>
        <dbReference type="EMBL" id="PLX19462.1"/>
    </source>
</evidence>
<name>A0A2N5ZLJ6_MUIH1</name>
<feature type="domain" description="ACT" evidence="1">
    <location>
        <begin position="5"/>
        <end position="85"/>
    </location>
</feature>
<evidence type="ECO:0000313" key="3">
    <source>
        <dbReference type="Proteomes" id="UP000234857"/>
    </source>
</evidence>
<dbReference type="PANTHER" id="PTHR40099">
    <property type="entry name" value="ACETOLACTATE SYNTHASE, SMALL SUBUNIT"/>
    <property type="match status" value="1"/>
</dbReference>
<dbReference type="InterPro" id="IPR045865">
    <property type="entry name" value="ACT-like_dom_sf"/>
</dbReference>
<dbReference type="PANTHER" id="PTHR40099:SF1">
    <property type="entry name" value="ACETOLACTATE SYNTHASE, SMALL SUBUNIT"/>
    <property type="match status" value="1"/>
</dbReference>
<reference evidence="2 3" key="1">
    <citation type="submission" date="2017-11" db="EMBL/GenBank/DDBJ databases">
        <title>Genome-resolved metagenomics identifies genetic mobility, metabolic interactions, and unexpected diversity in perchlorate-reducing communities.</title>
        <authorList>
            <person name="Barnum T.P."/>
            <person name="Figueroa I.A."/>
            <person name="Carlstrom C.I."/>
            <person name="Lucas L.N."/>
            <person name="Engelbrektson A.L."/>
            <person name="Coates J.D."/>
        </authorList>
    </citation>
    <scope>NUCLEOTIDE SEQUENCE [LARGE SCALE GENOMIC DNA]</scope>
    <source>
        <strain evidence="2">BM706</strain>
    </source>
</reference>
<dbReference type="Gene3D" id="3.30.2130.10">
    <property type="entry name" value="VC0802-like"/>
    <property type="match status" value="1"/>
</dbReference>
<dbReference type="EMBL" id="PKTG01000029">
    <property type="protein sequence ID" value="PLX19462.1"/>
    <property type="molecule type" value="Genomic_DNA"/>
</dbReference>
<dbReference type="AlphaFoldDB" id="A0A2N5ZLJ6"/>
<comment type="caution">
    <text evidence="2">The sequence shown here is derived from an EMBL/GenBank/DDBJ whole genome shotgun (WGS) entry which is preliminary data.</text>
</comment>
<dbReference type="PROSITE" id="PS51671">
    <property type="entry name" value="ACT"/>
    <property type="match status" value="1"/>
</dbReference>
<organism evidence="2 3">
    <name type="scientific">Muiribacterium halophilum</name>
    <dbReference type="NCBI Taxonomy" id="2053465"/>
    <lineage>
        <taxon>Bacteria</taxon>
        <taxon>Candidatus Muiribacteriota</taxon>
        <taxon>Candidatus Muiribacteriia</taxon>
        <taxon>Candidatus Muiribacteriales</taxon>
        <taxon>Candidatus Muiribacteriaceae</taxon>
        <taxon>Candidatus Muiribacterium</taxon>
    </lineage>
</organism>
<dbReference type="SUPFAM" id="SSF55021">
    <property type="entry name" value="ACT-like"/>
    <property type="match status" value="1"/>
</dbReference>